<evidence type="ECO:0000313" key="1">
    <source>
        <dbReference type="EMBL" id="MBO8463581.1"/>
    </source>
</evidence>
<gene>
    <name evidence="1" type="ORF">IAC13_06595</name>
</gene>
<comment type="caution">
    <text evidence="1">The sequence shown here is derived from an EMBL/GenBank/DDBJ whole genome shotgun (WGS) entry which is preliminary data.</text>
</comment>
<dbReference type="EMBL" id="JADIML010000180">
    <property type="protein sequence ID" value="MBO8463581.1"/>
    <property type="molecule type" value="Genomic_DNA"/>
</dbReference>
<name>A0A9D9I088_9FIRM</name>
<sequence length="310" mass="37412">MNVTFIRYRMLEKVNIRTRVLRLCLPKKWFQKYCFHRRHWRREREVEGEFQGIVVTVCLKEEWISKFDKKEVIHCLQQDMKEQMIQSEKMAFLLEGELYQYYEQVESEIRCYPYQCQSLQTKDKIGNTGNLFFRTYSHKEWLKFFFIEELAEYYRTLYGISKKRLVIQIIAGEVEQTIRVIMLLSKHLNYMVVNTNEKEVYEPIAEQLYEETGLSILFVEQEEEGDKEDVQVDRLVLGEGEKRHTTIVVNVNHLFPKAKEIRITQHGMWINQQILIAILMENVLNEDGMIQEDVLQTYKKEYALYMKKVQ</sequence>
<reference evidence="1" key="2">
    <citation type="journal article" date="2021" name="PeerJ">
        <title>Extensive microbial diversity within the chicken gut microbiome revealed by metagenomics and culture.</title>
        <authorList>
            <person name="Gilroy R."/>
            <person name="Ravi A."/>
            <person name="Getino M."/>
            <person name="Pursley I."/>
            <person name="Horton D.L."/>
            <person name="Alikhan N.F."/>
            <person name="Baker D."/>
            <person name="Gharbi K."/>
            <person name="Hall N."/>
            <person name="Watson M."/>
            <person name="Adriaenssens E.M."/>
            <person name="Foster-Nyarko E."/>
            <person name="Jarju S."/>
            <person name="Secka A."/>
            <person name="Antonio M."/>
            <person name="Oren A."/>
            <person name="Chaudhuri R.R."/>
            <person name="La Ragione R."/>
            <person name="Hildebrand F."/>
            <person name="Pallen M.J."/>
        </authorList>
    </citation>
    <scope>NUCLEOTIDE SEQUENCE</scope>
    <source>
        <strain evidence="1">E3-2379</strain>
    </source>
</reference>
<dbReference type="AlphaFoldDB" id="A0A9D9I088"/>
<reference evidence="1" key="1">
    <citation type="submission" date="2020-10" db="EMBL/GenBank/DDBJ databases">
        <authorList>
            <person name="Gilroy R."/>
        </authorList>
    </citation>
    <scope>NUCLEOTIDE SEQUENCE</scope>
    <source>
        <strain evidence="1">E3-2379</strain>
    </source>
</reference>
<organism evidence="1 2">
    <name type="scientific">Candidatus Scybalomonas excrementavium</name>
    <dbReference type="NCBI Taxonomy" id="2840943"/>
    <lineage>
        <taxon>Bacteria</taxon>
        <taxon>Bacillati</taxon>
        <taxon>Bacillota</taxon>
        <taxon>Clostridia</taxon>
        <taxon>Lachnospirales</taxon>
        <taxon>Lachnospiraceae</taxon>
        <taxon>Lachnospiraceae incertae sedis</taxon>
        <taxon>Candidatus Scybalomonas</taxon>
    </lineage>
</organism>
<protein>
    <submittedName>
        <fullName evidence="1">Uncharacterized protein</fullName>
    </submittedName>
</protein>
<evidence type="ECO:0000313" key="2">
    <source>
        <dbReference type="Proteomes" id="UP000823618"/>
    </source>
</evidence>
<accession>A0A9D9I088</accession>
<proteinExistence type="predicted"/>
<dbReference type="Proteomes" id="UP000823618">
    <property type="component" value="Unassembled WGS sequence"/>
</dbReference>